<protein>
    <recommendedName>
        <fullName evidence="4">Transmembrane protein</fullName>
    </recommendedName>
</protein>
<dbReference type="RefSeq" id="XP_004037064.1">
    <property type="nucleotide sequence ID" value="XM_004037016.1"/>
</dbReference>
<keyword evidence="1" id="KW-0812">Transmembrane</keyword>
<dbReference type="Proteomes" id="UP000008983">
    <property type="component" value="Unassembled WGS sequence"/>
</dbReference>
<evidence type="ECO:0000256" key="1">
    <source>
        <dbReference type="SAM" id="Phobius"/>
    </source>
</evidence>
<reference evidence="2 3" key="1">
    <citation type="submission" date="2011-07" db="EMBL/GenBank/DDBJ databases">
        <authorList>
            <person name="Coyne R."/>
            <person name="Brami D."/>
            <person name="Johnson J."/>
            <person name="Hostetler J."/>
            <person name="Hannick L."/>
            <person name="Clark T."/>
            <person name="Cassidy-Hanley D."/>
            <person name="Inman J."/>
        </authorList>
    </citation>
    <scope>NUCLEOTIDE SEQUENCE [LARGE SCALE GENOMIC DNA]</scope>
    <source>
        <strain evidence="2 3">G5</strain>
    </source>
</reference>
<name>G0QNZ1_ICHMU</name>
<dbReference type="InParanoid" id="G0QNZ1"/>
<evidence type="ECO:0000313" key="3">
    <source>
        <dbReference type="Proteomes" id="UP000008983"/>
    </source>
</evidence>
<proteinExistence type="predicted"/>
<sequence length="121" mass="14694">MEFTQNSIKLKSNYKKKKICLKIKQEEKYMINIMLKMKIILNILAQIINLSIYFNQALFMLYFCFRVILCYRISIQMFLNGSFFQFLVHLQLKFKLFKIIKGLVILLILFYQKQLFITDQI</sequence>
<dbReference type="AlphaFoldDB" id="G0QNZ1"/>
<feature type="transmembrane region" description="Helical" evidence="1">
    <location>
        <begin position="96"/>
        <end position="112"/>
    </location>
</feature>
<keyword evidence="1" id="KW-1133">Transmembrane helix</keyword>
<gene>
    <name evidence="2" type="ORF">IMG5_062560</name>
</gene>
<organism evidence="2 3">
    <name type="scientific">Ichthyophthirius multifiliis</name>
    <name type="common">White spot disease agent</name>
    <name type="synonym">Ich</name>
    <dbReference type="NCBI Taxonomy" id="5932"/>
    <lineage>
        <taxon>Eukaryota</taxon>
        <taxon>Sar</taxon>
        <taxon>Alveolata</taxon>
        <taxon>Ciliophora</taxon>
        <taxon>Intramacronucleata</taxon>
        <taxon>Oligohymenophorea</taxon>
        <taxon>Hymenostomatida</taxon>
        <taxon>Ophryoglenina</taxon>
        <taxon>Ichthyophthirius</taxon>
    </lineage>
</organism>
<evidence type="ECO:0000313" key="2">
    <source>
        <dbReference type="EMBL" id="EGR33078.1"/>
    </source>
</evidence>
<keyword evidence="3" id="KW-1185">Reference proteome</keyword>
<dbReference type="GeneID" id="14909245"/>
<accession>G0QNZ1</accession>
<keyword evidence="1" id="KW-0472">Membrane</keyword>
<dbReference type="EMBL" id="GL983514">
    <property type="protein sequence ID" value="EGR33078.1"/>
    <property type="molecule type" value="Genomic_DNA"/>
</dbReference>
<evidence type="ECO:0008006" key="4">
    <source>
        <dbReference type="Google" id="ProtNLM"/>
    </source>
</evidence>